<dbReference type="EMBL" id="FMTT01000018">
    <property type="protein sequence ID" value="SCW59316.1"/>
    <property type="molecule type" value="Genomic_DNA"/>
</dbReference>
<proteinExistence type="predicted"/>
<name>A0A1G4RR88_9BACL</name>
<dbReference type="STRING" id="624147.SAMN04487970_101860"/>
<accession>A0A1G4RR88</accession>
<protein>
    <submittedName>
        <fullName evidence="1">Uncharacterized protein</fullName>
    </submittedName>
</protein>
<evidence type="ECO:0000313" key="1">
    <source>
        <dbReference type="EMBL" id="SCW59316.1"/>
    </source>
</evidence>
<reference evidence="2" key="1">
    <citation type="submission" date="2016-10" db="EMBL/GenBank/DDBJ databases">
        <authorList>
            <person name="Varghese N."/>
            <person name="Submissions S."/>
        </authorList>
    </citation>
    <scope>NUCLEOTIDE SEQUENCE [LARGE SCALE GENOMIC DNA]</scope>
    <source>
        <strain evidence="2">CGMCC 1.8946</strain>
    </source>
</reference>
<dbReference type="AlphaFoldDB" id="A0A1G4RR88"/>
<evidence type="ECO:0000313" key="2">
    <source>
        <dbReference type="Proteomes" id="UP000198601"/>
    </source>
</evidence>
<sequence>MIGALAQSLGVAAEAAVVWVVLRSALRADEAIPRPLPVADRKPNESSESL</sequence>
<gene>
    <name evidence="1" type="ORF">SAMN04487970_101860</name>
</gene>
<dbReference type="RefSeq" id="WP_245719660.1">
    <property type="nucleotide sequence ID" value="NZ_FMTT01000018.1"/>
</dbReference>
<dbReference type="Proteomes" id="UP000198601">
    <property type="component" value="Unassembled WGS sequence"/>
</dbReference>
<organism evidence="1 2">
    <name type="scientific">Paenibacillus tianmuensis</name>
    <dbReference type="NCBI Taxonomy" id="624147"/>
    <lineage>
        <taxon>Bacteria</taxon>
        <taxon>Bacillati</taxon>
        <taxon>Bacillota</taxon>
        <taxon>Bacilli</taxon>
        <taxon>Bacillales</taxon>
        <taxon>Paenibacillaceae</taxon>
        <taxon>Paenibacillus</taxon>
    </lineage>
</organism>
<keyword evidence="2" id="KW-1185">Reference proteome</keyword>